<reference evidence="2 3" key="1">
    <citation type="journal article" date="2013" name="Genome Announc.">
        <title>Genome Sequence of Thalassolituus oleivorans MIL-1 (DSM 14913T).</title>
        <authorList>
            <person name="Golyshin P.N."/>
            <person name="Werner J."/>
            <person name="Chernikova T.N."/>
            <person name="Tran H."/>
            <person name="Ferrer M."/>
            <person name="Yakimov M.M."/>
            <person name="Teeling H."/>
            <person name="Golyshina O.V."/>
        </authorList>
    </citation>
    <scope>NUCLEOTIDE SEQUENCE [LARGE SCALE GENOMIC DNA]</scope>
    <source>
        <strain evidence="2 3">MIL-1</strain>
    </source>
</reference>
<dbReference type="InterPro" id="IPR028098">
    <property type="entry name" value="Glyco_trans_4-like_N"/>
</dbReference>
<proteinExistence type="predicted"/>
<dbReference type="STRING" id="187493.CN03_03770"/>
<keyword evidence="2" id="KW-0808">Transferase</keyword>
<dbReference type="Gene3D" id="3.40.50.2000">
    <property type="entry name" value="Glycogen Phosphorylase B"/>
    <property type="match status" value="2"/>
</dbReference>
<dbReference type="HOGENOM" id="CLU_009583_2_0_6"/>
<feature type="domain" description="Glycosyltransferase subfamily 4-like N-terminal" evidence="1">
    <location>
        <begin position="19"/>
        <end position="186"/>
    </location>
</feature>
<evidence type="ECO:0000313" key="2">
    <source>
        <dbReference type="EMBL" id="CCU73330.1"/>
    </source>
</evidence>
<evidence type="ECO:0000259" key="1">
    <source>
        <dbReference type="Pfam" id="PF13439"/>
    </source>
</evidence>
<dbReference type="EMBL" id="HF680312">
    <property type="protein sequence ID" value="CCU73330.1"/>
    <property type="molecule type" value="Genomic_DNA"/>
</dbReference>
<gene>
    <name evidence="2" type="ORF">TOL_2934</name>
</gene>
<dbReference type="InterPro" id="IPR050194">
    <property type="entry name" value="Glycosyltransferase_grp1"/>
</dbReference>
<dbReference type="CDD" id="cd03814">
    <property type="entry name" value="GT4-like"/>
    <property type="match status" value="1"/>
</dbReference>
<dbReference type="RefSeq" id="WP_015488040.1">
    <property type="nucleotide sequence ID" value="NC_020888.1"/>
</dbReference>
<keyword evidence="3" id="KW-1185">Reference proteome</keyword>
<dbReference type="PATRIC" id="fig|1298593.3.peg.2833"/>
<dbReference type="AlphaFoldDB" id="M5E799"/>
<dbReference type="Pfam" id="PF13692">
    <property type="entry name" value="Glyco_trans_1_4"/>
    <property type="match status" value="1"/>
</dbReference>
<dbReference type="KEGG" id="tol:TOL_2934"/>
<dbReference type="Proteomes" id="UP000011866">
    <property type="component" value="Chromosome"/>
</dbReference>
<dbReference type="eggNOG" id="COG0438">
    <property type="taxonomic scope" value="Bacteria"/>
</dbReference>
<accession>M5E799</accession>
<protein>
    <submittedName>
        <fullName evidence="2">Group 1 glycosyl transferase</fullName>
    </submittedName>
</protein>
<dbReference type="SUPFAM" id="SSF53756">
    <property type="entry name" value="UDP-Glycosyltransferase/glycogen phosphorylase"/>
    <property type="match status" value="1"/>
</dbReference>
<evidence type="ECO:0000313" key="3">
    <source>
        <dbReference type="Proteomes" id="UP000011866"/>
    </source>
</evidence>
<dbReference type="GeneID" id="79177678"/>
<organism evidence="2 3">
    <name type="scientific">Thalassolituus oleivorans MIL-1</name>
    <dbReference type="NCBI Taxonomy" id="1298593"/>
    <lineage>
        <taxon>Bacteria</taxon>
        <taxon>Pseudomonadati</taxon>
        <taxon>Pseudomonadota</taxon>
        <taxon>Gammaproteobacteria</taxon>
        <taxon>Oceanospirillales</taxon>
        <taxon>Oceanospirillaceae</taxon>
        <taxon>Thalassolituus</taxon>
    </lineage>
</organism>
<dbReference type="PANTHER" id="PTHR45947">
    <property type="entry name" value="SULFOQUINOVOSYL TRANSFERASE SQD2"/>
    <property type="match status" value="1"/>
</dbReference>
<name>M5E799_9GAMM</name>
<dbReference type="Pfam" id="PF13439">
    <property type="entry name" value="Glyco_transf_4"/>
    <property type="match status" value="1"/>
</dbReference>
<sequence length="400" mass="44586">MTVQLTRVSIVTETYTPEVNGVANTLAHLVKGMRLRGIAVQIIRPRQNRHDVDSIEVEEETVTLPGLPLPGYKELKFGLPLKSRILSALQRFKPQALYIATEGPMGWASVKAASACKIPVMSGFHTNFHQYGKHYHLGLLENLGYRYLRYFHNLTAGTLVPTQTQRDELETHGFHNVSVMSRGVDSQMFHPAKRSTELRRKWGVNDNDLVLLYVGRIAAEKNIKLAITTYQQLKAADDRVRLVLVGDGPELAHLRERYPDIICCGTQRGEALAQHFASGDVFLFPSLTDTFGNVVTEALASGLALVSFDYAAAHEHTQDGVNAMLAPFGDEAIFVQRAGLLLDSPNRLRNIRYAARHTAERISWHTIVDEFLQHLAAARPEEIANGTRETNTAKSRITVS</sequence>
<dbReference type="PANTHER" id="PTHR45947:SF3">
    <property type="entry name" value="SULFOQUINOVOSYL TRANSFERASE SQD2"/>
    <property type="match status" value="1"/>
</dbReference>
<dbReference type="GO" id="GO:0016757">
    <property type="term" value="F:glycosyltransferase activity"/>
    <property type="evidence" value="ECO:0007669"/>
    <property type="project" value="TreeGrafter"/>
</dbReference>